<dbReference type="OrthoDB" id="5395460at2"/>
<keyword evidence="9" id="KW-0732">Signal</keyword>
<dbReference type="GO" id="GO:0046872">
    <property type="term" value="F:metal ion binding"/>
    <property type="evidence" value="ECO:0007669"/>
    <property type="project" value="UniProtKB-KW"/>
</dbReference>
<feature type="domain" description="Peptidase S8/S53" evidence="10">
    <location>
        <begin position="122"/>
        <end position="373"/>
    </location>
</feature>
<dbReference type="CDD" id="cd07477">
    <property type="entry name" value="Peptidases_S8_Subtilisin_subset"/>
    <property type="match status" value="1"/>
</dbReference>
<evidence type="ECO:0000256" key="5">
    <source>
        <dbReference type="ARBA" id="ARBA00022825"/>
    </source>
</evidence>
<keyword evidence="3" id="KW-0479">Metal-binding</keyword>
<evidence type="ECO:0000313" key="11">
    <source>
        <dbReference type="EMBL" id="SDL21619.1"/>
    </source>
</evidence>
<dbReference type="GO" id="GO:0004252">
    <property type="term" value="F:serine-type endopeptidase activity"/>
    <property type="evidence" value="ECO:0007669"/>
    <property type="project" value="UniProtKB-UniRule"/>
</dbReference>
<dbReference type="PROSITE" id="PS00136">
    <property type="entry name" value="SUBTILASE_ASP"/>
    <property type="match status" value="1"/>
</dbReference>
<comment type="similarity">
    <text evidence="1 6 7">Belongs to the peptidase S8 family.</text>
</comment>
<evidence type="ECO:0000256" key="1">
    <source>
        <dbReference type="ARBA" id="ARBA00011073"/>
    </source>
</evidence>
<dbReference type="InterPro" id="IPR000209">
    <property type="entry name" value="Peptidase_S8/S53_dom"/>
</dbReference>
<dbReference type="Pfam" id="PF00082">
    <property type="entry name" value="Peptidase_S8"/>
    <property type="match status" value="1"/>
</dbReference>
<dbReference type="SUPFAM" id="SSF52743">
    <property type="entry name" value="Subtilisin-like"/>
    <property type="match status" value="1"/>
</dbReference>
<reference evidence="11 12" key="1">
    <citation type="submission" date="2016-10" db="EMBL/GenBank/DDBJ databases">
        <authorList>
            <person name="de Groot N.N."/>
        </authorList>
    </citation>
    <scope>NUCLEOTIDE SEQUENCE [LARGE SCALE GENOMIC DNA]</scope>
    <source>
        <strain evidence="11 12">DSM 17813</strain>
    </source>
</reference>
<evidence type="ECO:0000256" key="6">
    <source>
        <dbReference type="PROSITE-ProRule" id="PRU01240"/>
    </source>
</evidence>
<evidence type="ECO:0000256" key="9">
    <source>
        <dbReference type="SAM" id="SignalP"/>
    </source>
</evidence>
<dbReference type="PANTHER" id="PTHR43806:SF11">
    <property type="entry name" value="CEREVISIN-RELATED"/>
    <property type="match status" value="1"/>
</dbReference>
<evidence type="ECO:0000256" key="2">
    <source>
        <dbReference type="ARBA" id="ARBA00022670"/>
    </source>
</evidence>
<name>A0A1G9I8R3_9BACT</name>
<dbReference type="RefSeq" id="WP_052446340.1">
    <property type="nucleotide sequence ID" value="NZ_FNGU01000001.1"/>
</dbReference>
<evidence type="ECO:0000259" key="10">
    <source>
        <dbReference type="Pfam" id="PF00082"/>
    </source>
</evidence>
<accession>A0A1G9I8R3</accession>
<proteinExistence type="inferred from homology"/>
<dbReference type="InterPro" id="IPR037045">
    <property type="entry name" value="S8pro/Inhibitor_I9_sf"/>
</dbReference>
<dbReference type="Gene3D" id="3.30.70.80">
    <property type="entry name" value="Peptidase S8 propeptide/proteinase inhibitor I9"/>
    <property type="match status" value="1"/>
</dbReference>
<dbReference type="PANTHER" id="PTHR43806">
    <property type="entry name" value="PEPTIDASE S8"/>
    <property type="match status" value="1"/>
</dbReference>
<dbReference type="PROSITE" id="PS00138">
    <property type="entry name" value="SUBTILASE_SER"/>
    <property type="match status" value="1"/>
</dbReference>
<dbReference type="PROSITE" id="PS51892">
    <property type="entry name" value="SUBTILASE"/>
    <property type="match status" value="1"/>
</dbReference>
<dbReference type="InterPro" id="IPR015500">
    <property type="entry name" value="Peptidase_S8_subtilisin-rel"/>
</dbReference>
<evidence type="ECO:0000256" key="7">
    <source>
        <dbReference type="RuleBase" id="RU003355"/>
    </source>
</evidence>
<feature type="compositionally biased region" description="Basic and acidic residues" evidence="8">
    <location>
        <begin position="394"/>
        <end position="407"/>
    </location>
</feature>
<organism evidence="11 12">
    <name type="scientific">Geoalkalibacter ferrihydriticus</name>
    <dbReference type="NCBI Taxonomy" id="392333"/>
    <lineage>
        <taxon>Bacteria</taxon>
        <taxon>Pseudomonadati</taxon>
        <taxon>Thermodesulfobacteriota</taxon>
        <taxon>Desulfuromonadia</taxon>
        <taxon>Desulfuromonadales</taxon>
        <taxon>Geoalkalibacteraceae</taxon>
        <taxon>Geoalkalibacter</taxon>
    </lineage>
</organism>
<evidence type="ECO:0000313" key="12">
    <source>
        <dbReference type="Proteomes" id="UP000182146"/>
    </source>
</evidence>
<dbReference type="InterPro" id="IPR034202">
    <property type="entry name" value="Subtilisin_Carlsberg-like"/>
</dbReference>
<keyword evidence="4 6" id="KW-0378">Hydrolase</keyword>
<dbReference type="STRING" id="392333.SAMN05660860_00059"/>
<dbReference type="InterPro" id="IPR023827">
    <property type="entry name" value="Peptidase_S8_Asp-AS"/>
</dbReference>
<feature type="active site" description="Charge relay system" evidence="6">
    <location>
        <position position="319"/>
    </location>
</feature>
<feature type="signal peptide" evidence="9">
    <location>
        <begin position="1"/>
        <end position="22"/>
    </location>
</feature>
<evidence type="ECO:0000256" key="3">
    <source>
        <dbReference type="ARBA" id="ARBA00022723"/>
    </source>
</evidence>
<feature type="chain" id="PRO_5010208899" evidence="9">
    <location>
        <begin position="23"/>
        <end position="424"/>
    </location>
</feature>
<dbReference type="InterPro" id="IPR036852">
    <property type="entry name" value="Peptidase_S8/S53_dom_sf"/>
</dbReference>
<feature type="active site" description="Charge relay system" evidence="6">
    <location>
        <position position="166"/>
    </location>
</feature>
<dbReference type="Gene3D" id="3.40.50.200">
    <property type="entry name" value="Peptidase S8/S53 domain"/>
    <property type="match status" value="1"/>
</dbReference>
<dbReference type="InterPro" id="IPR050131">
    <property type="entry name" value="Peptidase_S8_subtilisin-like"/>
</dbReference>
<sequence length="424" mass="44751">MKIFPLALFVLGLLVFFPAAQTQATQTKEYLVGFHSPALAAEQGKALGKDRRSNRSMRRLPILTLALDEAEAEALGRNPGVAYIEENRWVQAIDPTLGAEYSNSWGVTHIGGMSVHEKGYFGQGVRIAVLDTGIDYTHPDLMFRYAGGYNFVFDDADPMDDSSSSHGTHTAGIIAAELNGIGVVGVAPRARLYGVKVLDGAGFGTLEWLIAGIDWAIDNQMDIINLSLAFDLDSPAVRDACDRAFAAGILLVAAAGNTNGSAALYPAAYDSVIAVNATSGDDQLAAISAIDPRIELAAPGVDVVSTARGNEYLSHIGTSQAAPHVTGVAALILAAGIEDANNDGRLADDVRLRLQQTAVSLGEAGRDSFYGFGRVDAVAALELATAPPPPAPVVKEKKEKRLKRAEIIRTVPPGPGKSHPARSR</sequence>
<feature type="region of interest" description="Disordered" evidence="8">
    <location>
        <begin position="386"/>
        <end position="424"/>
    </location>
</feature>
<evidence type="ECO:0000256" key="8">
    <source>
        <dbReference type="SAM" id="MobiDB-lite"/>
    </source>
</evidence>
<protein>
    <submittedName>
        <fullName evidence="11">Subtilisin</fullName>
    </submittedName>
</protein>
<dbReference type="PRINTS" id="PR00723">
    <property type="entry name" value="SUBTILISIN"/>
</dbReference>
<feature type="active site" description="Charge relay system" evidence="6">
    <location>
        <position position="131"/>
    </location>
</feature>
<dbReference type="AlphaFoldDB" id="A0A1G9I8R3"/>
<keyword evidence="2 6" id="KW-0645">Protease</keyword>
<gene>
    <name evidence="11" type="ORF">SAMN05660860_00059</name>
</gene>
<dbReference type="Proteomes" id="UP000182146">
    <property type="component" value="Unassembled WGS sequence"/>
</dbReference>
<dbReference type="EMBL" id="FNGU01000001">
    <property type="protein sequence ID" value="SDL21619.1"/>
    <property type="molecule type" value="Genomic_DNA"/>
</dbReference>
<dbReference type="InterPro" id="IPR023828">
    <property type="entry name" value="Peptidase_S8_Ser-AS"/>
</dbReference>
<keyword evidence="5 6" id="KW-0720">Serine protease</keyword>
<dbReference type="GO" id="GO:0006508">
    <property type="term" value="P:proteolysis"/>
    <property type="evidence" value="ECO:0007669"/>
    <property type="project" value="UniProtKB-KW"/>
</dbReference>
<evidence type="ECO:0000256" key="4">
    <source>
        <dbReference type="ARBA" id="ARBA00022801"/>
    </source>
</evidence>